<sequence length="71" mass="7522">RGTSPRWAGGVCVLSPPPSLQVLTAPSPPCSWDRKNNPEPWNKLSPTDQYKVSTGGVLSPHPETRPGCGDG</sequence>
<dbReference type="AlphaFoldDB" id="A0A8C3J0F2"/>
<evidence type="ECO:0000313" key="3">
    <source>
        <dbReference type="Proteomes" id="UP000694419"/>
    </source>
</evidence>
<keyword evidence="3" id="KW-1185">Reference proteome</keyword>
<accession>A0A8C3J0F2</accession>
<dbReference type="Proteomes" id="UP000694419">
    <property type="component" value="Unplaced"/>
</dbReference>
<protein>
    <submittedName>
        <fullName evidence="2">Uncharacterized protein</fullName>
    </submittedName>
</protein>
<dbReference type="Ensembl" id="ENSCPGT00000000518.1">
    <property type="protein sequence ID" value="ENSCPGP00000000469.1"/>
    <property type="gene ID" value="ENSCPGG00000000393.1"/>
</dbReference>
<proteinExistence type="predicted"/>
<name>A0A8C3J0F2_9CHAR</name>
<evidence type="ECO:0000256" key="1">
    <source>
        <dbReference type="SAM" id="MobiDB-lite"/>
    </source>
</evidence>
<feature type="region of interest" description="Disordered" evidence="1">
    <location>
        <begin position="25"/>
        <end position="71"/>
    </location>
</feature>
<organism evidence="2 3">
    <name type="scientific">Calidris pygmaea</name>
    <name type="common">Spoon-billed sandpiper</name>
    <dbReference type="NCBI Taxonomy" id="425635"/>
    <lineage>
        <taxon>Eukaryota</taxon>
        <taxon>Metazoa</taxon>
        <taxon>Chordata</taxon>
        <taxon>Craniata</taxon>
        <taxon>Vertebrata</taxon>
        <taxon>Euteleostomi</taxon>
        <taxon>Archelosauria</taxon>
        <taxon>Archosauria</taxon>
        <taxon>Dinosauria</taxon>
        <taxon>Saurischia</taxon>
        <taxon>Theropoda</taxon>
        <taxon>Coelurosauria</taxon>
        <taxon>Aves</taxon>
        <taxon>Neognathae</taxon>
        <taxon>Neoaves</taxon>
        <taxon>Charadriiformes</taxon>
        <taxon>Scolopacidae</taxon>
        <taxon>Calidris</taxon>
    </lineage>
</organism>
<reference evidence="2" key="1">
    <citation type="submission" date="2025-08" db="UniProtKB">
        <authorList>
            <consortium name="Ensembl"/>
        </authorList>
    </citation>
    <scope>IDENTIFICATION</scope>
</reference>
<dbReference type="InterPro" id="IPR010530">
    <property type="entry name" value="B12D"/>
</dbReference>
<reference evidence="2" key="2">
    <citation type="submission" date="2025-09" db="UniProtKB">
        <authorList>
            <consortium name="Ensembl"/>
        </authorList>
    </citation>
    <scope>IDENTIFICATION</scope>
</reference>
<dbReference type="Pfam" id="PF06522">
    <property type="entry name" value="B12D"/>
    <property type="match status" value="1"/>
</dbReference>
<evidence type="ECO:0000313" key="2">
    <source>
        <dbReference type="Ensembl" id="ENSCPGP00000000469.1"/>
    </source>
</evidence>